<name>A0ABX3P2A8_9BACT</name>
<evidence type="ECO:0000313" key="5">
    <source>
        <dbReference type="EMBL" id="OQP53332.1"/>
    </source>
</evidence>
<dbReference type="InterPro" id="IPR012338">
    <property type="entry name" value="Beta-lactam/transpept-like"/>
</dbReference>
<proteinExistence type="predicted"/>
<dbReference type="RefSeq" id="WP_041348380.1">
    <property type="nucleotide sequence ID" value="NZ_LWBO01000003.1"/>
</dbReference>
<gene>
    <name evidence="5" type="ORF">A4D02_22255</name>
</gene>
<feature type="domain" description="Beta-lactamase-related" evidence="4">
    <location>
        <begin position="120"/>
        <end position="390"/>
    </location>
</feature>
<dbReference type="Gene3D" id="3.40.710.10">
    <property type="entry name" value="DD-peptidase/beta-lactamase superfamily"/>
    <property type="match status" value="1"/>
</dbReference>
<keyword evidence="1 5" id="KW-0378">Hydrolase</keyword>
<comment type="caution">
    <text evidence="5">The sequence shown here is derived from an EMBL/GenBank/DDBJ whole genome shotgun (WGS) entry which is preliminary data.</text>
</comment>
<sequence length="411" mass="46144">MKYLTYLHCLFIGLAITLPATARQKKPAIYYPPPGNWEHRAAGTVGMDSVLLQEAVAFAQAHETKEPRDLKKAHYQSAFGREPFGYPVGPLKERGPQTGLIIKNGYIVAEWGEPGRVDQTFSVAKSFLSSVAGLAYDAGLIASVDDKVYTYMAPIIPYEPGRLAADKSDALLHKDVIDLFDTDHNRTIAWNHLLRQTSDWEGTLWGKPDWADRPTQNPDEWQTRKRNAPGASYKYNDTRVNVLALALLNLWRQPLPLVLKEKIMDPIGASRTWRWTGYENSWVVMDGQLMQSVSGGSHWGGGLFISAYDQARFGYLTLRNGKWKDKQLISEAWLKMAHTPTPVQPTYGFMNFYLNTDKKLYASAPASAFAHIGAGPNIIYVDPENDLIIVARWIAGSSMNELIEKVLKSKR</sequence>
<dbReference type="PANTHER" id="PTHR43283">
    <property type="entry name" value="BETA-LACTAMASE-RELATED"/>
    <property type="match status" value="1"/>
</dbReference>
<dbReference type="PANTHER" id="PTHR43283:SF11">
    <property type="entry name" value="BETA-LACTAMASE-RELATED DOMAIN-CONTAINING PROTEIN"/>
    <property type="match status" value="1"/>
</dbReference>
<evidence type="ECO:0000256" key="3">
    <source>
        <dbReference type="SAM" id="SignalP"/>
    </source>
</evidence>
<dbReference type="EMBL" id="LWBO01000003">
    <property type="protein sequence ID" value="OQP53332.1"/>
    <property type="molecule type" value="Genomic_DNA"/>
</dbReference>
<evidence type="ECO:0000256" key="1">
    <source>
        <dbReference type="ARBA" id="ARBA00022801"/>
    </source>
</evidence>
<evidence type="ECO:0000256" key="2">
    <source>
        <dbReference type="SAM" id="MobiDB-lite"/>
    </source>
</evidence>
<feature type="region of interest" description="Disordered" evidence="2">
    <location>
        <begin position="210"/>
        <end position="229"/>
    </location>
</feature>
<keyword evidence="6" id="KW-1185">Reference proteome</keyword>
<dbReference type="InterPro" id="IPR001466">
    <property type="entry name" value="Beta-lactam-related"/>
</dbReference>
<keyword evidence="3" id="KW-0732">Signal</keyword>
<feature type="chain" id="PRO_5046207809" evidence="3">
    <location>
        <begin position="23"/>
        <end position="411"/>
    </location>
</feature>
<dbReference type="GO" id="GO:0016787">
    <property type="term" value="F:hydrolase activity"/>
    <property type="evidence" value="ECO:0007669"/>
    <property type="project" value="UniProtKB-KW"/>
</dbReference>
<reference evidence="5 6" key="1">
    <citation type="submission" date="2016-04" db="EMBL/GenBank/DDBJ databases">
        <authorList>
            <person name="Chen L."/>
            <person name="Zhuang W."/>
            <person name="Wang G."/>
        </authorList>
    </citation>
    <scope>NUCLEOTIDE SEQUENCE [LARGE SCALE GENOMIC DNA]</scope>
    <source>
        <strain evidence="6">GR20</strain>
    </source>
</reference>
<protein>
    <submittedName>
        <fullName evidence="5">Serine hydrolase</fullName>
    </submittedName>
</protein>
<organism evidence="5 6">
    <name type="scientific">Niastella koreensis</name>
    <dbReference type="NCBI Taxonomy" id="354356"/>
    <lineage>
        <taxon>Bacteria</taxon>
        <taxon>Pseudomonadati</taxon>
        <taxon>Bacteroidota</taxon>
        <taxon>Chitinophagia</taxon>
        <taxon>Chitinophagales</taxon>
        <taxon>Chitinophagaceae</taxon>
        <taxon>Niastella</taxon>
    </lineage>
</organism>
<evidence type="ECO:0000313" key="6">
    <source>
        <dbReference type="Proteomes" id="UP000192277"/>
    </source>
</evidence>
<accession>A0ABX3P2A8</accession>
<feature type="signal peptide" evidence="3">
    <location>
        <begin position="1"/>
        <end position="22"/>
    </location>
</feature>
<dbReference type="SUPFAM" id="SSF56601">
    <property type="entry name" value="beta-lactamase/transpeptidase-like"/>
    <property type="match status" value="1"/>
</dbReference>
<evidence type="ECO:0000259" key="4">
    <source>
        <dbReference type="Pfam" id="PF00144"/>
    </source>
</evidence>
<dbReference type="Pfam" id="PF00144">
    <property type="entry name" value="Beta-lactamase"/>
    <property type="match status" value="1"/>
</dbReference>
<dbReference type="InterPro" id="IPR050789">
    <property type="entry name" value="Diverse_Enzym_Activities"/>
</dbReference>
<dbReference type="Proteomes" id="UP000192277">
    <property type="component" value="Unassembled WGS sequence"/>
</dbReference>